<dbReference type="InterPro" id="IPR000836">
    <property type="entry name" value="PRTase_dom"/>
</dbReference>
<dbReference type="GO" id="GO:0032263">
    <property type="term" value="P:GMP salvage"/>
    <property type="evidence" value="ECO:0007669"/>
    <property type="project" value="UniProtKB-UniRule"/>
</dbReference>
<keyword evidence="2" id="KW-0997">Cell inner membrane</keyword>
<evidence type="ECO:0000256" key="8">
    <source>
        <dbReference type="ARBA" id="ARBA00023136"/>
    </source>
</evidence>
<evidence type="ECO:0000256" key="3">
    <source>
        <dbReference type="ARBA" id="ARBA00022676"/>
    </source>
</evidence>
<feature type="binding site" evidence="9">
    <location>
        <begin position="134"/>
        <end position="135"/>
    </location>
    <ligand>
        <name>GMP</name>
        <dbReference type="ChEBI" id="CHEBI:58115"/>
    </ligand>
</feature>
<dbReference type="GO" id="GO:0004422">
    <property type="term" value="F:hypoxanthine phosphoribosyltransferase activity"/>
    <property type="evidence" value="ECO:0007669"/>
    <property type="project" value="RHEA"/>
</dbReference>
<comment type="pathway">
    <text evidence="9">Purine metabolism; GMP biosynthesis via salvage pathway; GMP from guanine: step 1/1.</text>
</comment>
<protein>
    <recommendedName>
        <fullName evidence="9">Xanthine-guanine phosphoribosyltransferase</fullName>
        <shortName evidence="9">XGPRT</shortName>
        <ecNumber evidence="9">2.4.2.22</ecNumber>
    </recommendedName>
    <alternativeName>
        <fullName evidence="9">Xanthine phosphoribosyltransferase</fullName>
    </alternativeName>
</protein>
<comment type="subunit">
    <text evidence="9">Homotetramer.</text>
</comment>
<feature type="binding site" evidence="9">
    <location>
        <position position="69"/>
    </location>
    <ligand>
        <name>GMP</name>
        <dbReference type="ChEBI" id="CHEBI:58115"/>
    </ligand>
</feature>
<feature type="binding site" evidence="9">
    <location>
        <position position="135"/>
    </location>
    <ligand>
        <name>guanine</name>
        <dbReference type="ChEBI" id="CHEBI:16235"/>
    </ligand>
</feature>
<evidence type="ECO:0000313" key="12">
    <source>
        <dbReference type="Proteomes" id="UP000251584"/>
    </source>
</evidence>
<feature type="binding site" evidence="9">
    <location>
        <begin position="88"/>
        <end position="96"/>
    </location>
    <ligand>
        <name>5-phospho-alpha-D-ribose 1-diphosphate</name>
        <dbReference type="ChEBI" id="CHEBI:58017"/>
    </ligand>
</feature>
<dbReference type="GO" id="GO:0005829">
    <property type="term" value="C:cytosol"/>
    <property type="evidence" value="ECO:0007669"/>
    <property type="project" value="TreeGrafter"/>
</dbReference>
<evidence type="ECO:0000256" key="4">
    <source>
        <dbReference type="ARBA" id="ARBA00022679"/>
    </source>
</evidence>
<dbReference type="InterPro" id="IPR029057">
    <property type="entry name" value="PRTase-like"/>
</dbReference>
<dbReference type="GO" id="GO:0032265">
    <property type="term" value="P:XMP salvage"/>
    <property type="evidence" value="ECO:0007669"/>
    <property type="project" value="UniProtKB-UniRule"/>
</dbReference>
<dbReference type="GO" id="GO:0005886">
    <property type="term" value="C:plasma membrane"/>
    <property type="evidence" value="ECO:0007669"/>
    <property type="project" value="UniProtKB-SubCell"/>
</dbReference>
<dbReference type="Gene3D" id="3.40.50.2020">
    <property type="match status" value="1"/>
</dbReference>
<feature type="binding site" evidence="9">
    <location>
        <position position="69"/>
    </location>
    <ligand>
        <name>5-phospho-alpha-D-ribose 1-diphosphate</name>
        <dbReference type="ChEBI" id="CHEBI:58017"/>
    </ligand>
</feature>
<comment type="catalytic activity">
    <reaction evidence="9">
        <text>IMP + diphosphate = hypoxanthine + 5-phospho-alpha-D-ribose 1-diphosphate</text>
        <dbReference type="Rhea" id="RHEA:17973"/>
        <dbReference type="ChEBI" id="CHEBI:17368"/>
        <dbReference type="ChEBI" id="CHEBI:33019"/>
        <dbReference type="ChEBI" id="CHEBI:58017"/>
        <dbReference type="ChEBI" id="CHEBI:58053"/>
    </reaction>
</comment>
<comment type="subcellular location">
    <subcellularLocation>
        <location evidence="9">Cell membrane</location>
        <topology evidence="9">Peripheral membrane protein</topology>
    </subcellularLocation>
</comment>
<feature type="binding site" evidence="9">
    <location>
        <begin position="92"/>
        <end position="96"/>
    </location>
    <ligand>
        <name>GMP</name>
        <dbReference type="ChEBI" id="CHEBI:58115"/>
    </ligand>
</feature>
<accession>A0A2X2UU50</accession>
<dbReference type="FunFam" id="3.40.50.2020:FF:000009">
    <property type="entry name" value="Xanthine phosphoribosyltransferase"/>
    <property type="match status" value="1"/>
</dbReference>
<keyword evidence="8 9" id="KW-0472">Membrane</keyword>
<dbReference type="GO" id="GO:0032264">
    <property type="term" value="P:IMP salvage"/>
    <property type="evidence" value="ECO:0007669"/>
    <property type="project" value="TreeGrafter"/>
</dbReference>
<dbReference type="GO" id="GO:0000287">
    <property type="term" value="F:magnesium ion binding"/>
    <property type="evidence" value="ECO:0007669"/>
    <property type="project" value="UniProtKB-UniRule"/>
</dbReference>
<keyword evidence="6 9" id="KW-0660">Purine salvage</keyword>
<dbReference type="EC" id="2.4.2.22" evidence="9"/>
<dbReference type="PANTHER" id="PTHR39563:SF1">
    <property type="entry name" value="XANTHINE-GUANINE PHOSPHORIBOSYLTRANSFERASE"/>
    <property type="match status" value="1"/>
</dbReference>
<keyword evidence="3 9" id="KW-0328">Glycosyltransferase</keyword>
<name>A0A2X2UU50_CITKO</name>
<feature type="domain" description="Phosphoribosyltransferase" evidence="10">
    <location>
        <begin position="9"/>
        <end position="145"/>
    </location>
</feature>
<gene>
    <name evidence="9 11" type="primary">gpt</name>
    <name evidence="11" type="ORF">NCTC10786_01186</name>
</gene>
<dbReference type="Proteomes" id="UP000251584">
    <property type="component" value="Unassembled WGS sequence"/>
</dbReference>
<dbReference type="Pfam" id="PF00156">
    <property type="entry name" value="Pribosyltran"/>
    <property type="match status" value="1"/>
</dbReference>
<feature type="binding site" evidence="9">
    <location>
        <begin position="37"/>
        <end position="38"/>
    </location>
    <ligand>
        <name>5-phospho-alpha-D-ribose 1-diphosphate</name>
        <dbReference type="ChEBI" id="CHEBI:58017"/>
    </ligand>
</feature>
<dbReference type="SUPFAM" id="SSF53271">
    <property type="entry name" value="PRTase-like"/>
    <property type="match status" value="1"/>
</dbReference>
<dbReference type="InterPro" id="IPR023747">
    <property type="entry name" value="Xanthine_Guanine_PRibTrfase"/>
</dbReference>
<dbReference type="HAMAP" id="MF_01903">
    <property type="entry name" value="XGPRT"/>
    <property type="match status" value="1"/>
</dbReference>
<evidence type="ECO:0000256" key="2">
    <source>
        <dbReference type="ARBA" id="ARBA00022519"/>
    </source>
</evidence>
<feature type="binding site" evidence="9">
    <location>
        <position position="89"/>
    </location>
    <ligand>
        <name>Mg(2+)</name>
        <dbReference type="ChEBI" id="CHEBI:18420"/>
    </ligand>
</feature>
<comment type="similarity">
    <text evidence="9">Belongs to the purine/pyrimidine phosphoribosyltransferase family. XGPT subfamily.</text>
</comment>
<reference evidence="11 12" key="1">
    <citation type="submission" date="2018-06" db="EMBL/GenBank/DDBJ databases">
        <authorList>
            <consortium name="Pathogen Informatics"/>
            <person name="Doyle S."/>
        </authorList>
    </citation>
    <scope>NUCLEOTIDE SEQUENCE [LARGE SCALE GENOMIC DNA]</scope>
    <source>
        <strain evidence="11 12">NCTC10786</strain>
    </source>
</reference>
<dbReference type="UniPathway" id="UPA00602">
    <property type="reaction ID" value="UER00658"/>
</dbReference>
<dbReference type="NCBIfam" id="NF006613">
    <property type="entry name" value="PRK09177.1"/>
    <property type="match status" value="1"/>
</dbReference>
<feature type="binding site" evidence="9">
    <location>
        <position position="135"/>
    </location>
    <ligand>
        <name>xanthine</name>
        <dbReference type="ChEBI" id="CHEBI:17712"/>
    </ligand>
</feature>
<dbReference type="CDD" id="cd06223">
    <property type="entry name" value="PRTases_typeI"/>
    <property type="match status" value="1"/>
</dbReference>
<keyword evidence="4 9" id="KW-0808">Transferase</keyword>
<evidence type="ECO:0000256" key="7">
    <source>
        <dbReference type="ARBA" id="ARBA00022842"/>
    </source>
</evidence>
<dbReference type="PANTHER" id="PTHR39563">
    <property type="entry name" value="XANTHINE PHOSPHORIBOSYLTRANSFERASE"/>
    <property type="match status" value="1"/>
</dbReference>
<dbReference type="EMBL" id="UAVY01000001">
    <property type="protein sequence ID" value="SQB21962.1"/>
    <property type="molecule type" value="Genomic_DNA"/>
</dbReference>
<evidence type="ECO:0000256" key="5">
    <source>
        <dbReference type="ARBA" id="ARBA00022723"/>
    </source>
</evidence>
<dbReference type="GO" id="GO:0000310">
    <property type="term" value="F:xanthine phosphoribosyltransferase activity"/>
    <property type="evidence" value="ECO:0007669"/>
    <property type="project" value="UniProtKB-UniRule"/>
</dbReference>
<comment type="catalytic activity">
    <reaction evidence="9">
        <text>XMP + diphosphate = xanthine + 5-phospho-alpha-D-ribose 1-diphosphate</text>
        <dbReference type="Rhea" id="RHEA:10800"/>
        <dbReference type="ChEBI" id="CHEBI:17712"/>
        <dbReference type="ChEBI" id="CHEBI:33019"/>
        <dbReference type="ChEBI" id="CHEBI:57464"/>
        <dbReference type="ChEBI" id="CHEBI:58017"/>
        <dbReference type="EC" id="2.4.2.22"/>
    </reaction>
</comment>
<dbReference type="GO" id="GO:0006166">
    <property type="term" value="P:purine ribonucleoside salvage"/>
    <property type="evidence" value="ECO:0007669"/>
    <property type="project" value="UniProtKB-KW"/>
</dbReference>
<evidence type="ECO:0000256" key="9">
    <source>
        <dbReference type="HAMAP-Rule" id="MF_01903"/>
    </source>
</evidence>
<evidence type="ECO:0000259" key="10">
    <source>
        <dbReference type="Pfam" id="PF00156"/>
    </source>
</evidence>
<evidence type="ECO:0000313" key="11">
    <source>
        <dbReference type="EMBL" id="SQB21962.1"/>
    </source>
</evidence>
<comment type="function">
    <text evidence="9">Purine salvage pathway enzyme that catalyzes the transfer of the ribosyl-5-phosphate group from 5-phospho-alpha-D-ribose 1-diphosphate (PRPP) to the N9 position of the 6-oxopurines guanine and xanthine to form the corresponding ribonucleotides GMP (guanosine 5'-monophosphate) and XMP (xanthosine 5'-monophosphate), with the release of PPi. To a lesser extent, also acts on hypoxanthine.</text>
</comment>
<comment type="catalytic activity">
    <reaction evidence="9">
        <text>GMP + diphosphate = guanine + 5-phospho-alpha-D-ribose 1-diphosphate</text>
        <dbReference type="Rhea" id="RHEA:25424"/>
        <dbReference type="ChEBI" id="CHEBI:16235"/>
        <dbReference type="ChEBI" id="CHEBI:33019"/>
        <dbReference type="ChEBI" id="CHEBI:58017"/>
        <dbReference type="ChEBI" id="CHEBI:58115"/>
    </reaction>
</comment>
<evidence type="ECO:0000256" key="1">
    <source>
        <dbReference type="ARBA" id="ARBA00022475"/>
    </source>
</evidence>
<keyword evidence="5 9" id="KW-0479">Metal-binding</keyword>
<feature type="binding site" evidence="9">
    <location>
        <position position="92"/>
    </location>
    <ligand>
        <name>xanthine</name>
        <dbReference type="ChEBI" id="CHEBI:17712"/>
    </ligand>
</feature>
<sequence>MSEKYVVTWDMLQIHARKLASRLMPSEQWKGIIAVSRGGLVPGALLARELGIRHVDTVCISSYDHDNQRELKVLKRAEGDGEGFIVIDDLVDTGGTAVAIREMYPKAHFVTIFAKPAGRPLVDDYVIDIPQDTWIEQPWDMGVVFRPANLWSLITEIFNAWQCRALFFLAAHTLQ</sequence>
<feature type="binding site" evidence="9">
    <location>
        <position position="92"/>
    </location>
    <ligand>
        <name>guanine</name>
        <dbReference type="ChEBI" id="CHEBI:16235"/>
    </ligand>
</feature>
<keyword evidence="1 9" id="KW-1003">Cell membrane</keyword>
<dbReference type="AlphaFoldDB" id="A0A2X2UU50"/>
<keyword evidence="7 9" id="KW-0460">Magnesium</keyword>
<dbReference type="GO" id="GO:0052657">
    <property type="term" value="F:guanine phosphoribosyltransferase activity"/>
    <property type="evidence" value="ECO:0007669"/>
    <property type="project" value="RHEA"/>
</dbReference>
<comment type="pathway">
    <text evidence="9">Purine metabolism; XMP biosynthesis via salvage pathway; XMP from xanthine: step 1/1.</text>
</comment>
<evidence type="ECO:0000256" key="6">
    <source>
        <dbReference type="ARBA" id="ARBA00022726"/>
    </source>
</evidence>
<comment type="cofactor">
    <cofactor evidence="9">
        <name>Mg(2+)</name>
        <dbReference type="ChEBI" id="CHEBI:18420"/>
    </cofactor>
</comment>
<proteinExistence type="inferred from homology"/>
<dbReference type="UniPathway" id="UPA00909">
    <property type="reaction ID" value="UER00887"/>
</dbReference>
<organism evidence="11 12">
    <name type="scientific">Citrobacter koseri</name>
    <name type="common">Citrobacter diversus</name>
    <dbReference type="NCBI Taxonomy" id="545"/>
    <lineage>
        <taxon>Bacteria</taxon>
        <taxon>Pseudomonadati</taxon>
        <taxon>Pseudomonadota</taxon>
        <taxon>Gammaproteobacteria</taxon>
        <taxon>Enterobacterales</taxon>
        <taxon>Enterobacteriaceae</taxon>
        <taxon>Citrobacter</taxon>
    </lineage>
</organism>